<dbReference type="AlphaFoldDB" id="A0A146F514"/>
<dbReference type="Proteomes" id="UP000075230">
    <property type="component" value="Unassembled WGS sequence"/>
</dbReference>
<evidence type="ECO:0000256" key="1">
    <source>
        <dbReference type="SAM" id="MobiDB-lite"/>
    </source>
</evidence>
<feature type="region of interest" description="Disordered" evidence="1">
    <location>
        <begin position="1"/>
        <end position="29"/>
    </location>
</feature>
<gene>
    <name evidence="2" type="ORF">RIB2604_01000820</name>
</gene>
<reference evidence="3" key="2">
    <citation type="submission" date="2016-02" db="EMBL/GenBank/DDBJ databases">
        <title>Genome sequencing of Aspergillus luchuensis NBRC 4314.</title>
        <authorList>
            <person name="Yamada O."/>
        </authorList>
    </citation>
    <scope>NUCLEOTIDE SEQUENCE [LARGE SCALE GENOMIC DNA]</scope>
    <source>
        <strain evidence="3">RIB 2604</strain>
    </source>
</reference>
<keyword evidence="2" id="KW-0346">Stress response</keyword>
<sequence length="119" mass="13511">MEDEPGPSDHNLVDESSLPPRSSERQEVLRKDAELRVVEPIWGSKRGKTSYNDLNHLSLSSERDSKTVDSLTEGTVLVVFSQVTSGLVHIGDERYRMPPTCQLDILPDWTCHSHYSRYV</sequence>
<evidence type="ECO:0000313" key="3">
    <source>
        <dbReference type="Proteomes" id="UP000075230"/>
    </source>
</evidence>
<dbReference type="EMBL" id="BCWF01000010">
    <property type="protein sequence ID" value="GAT21195.1"/>
    <property type="molecule type" value="Genomic_DNA"/>
</dbReference>
<organism evidence="2 3">
    <name type="scientific">Aspergillus kawachii</name>
    <name type="common">White koji mold</name>
    <name type="synonym">Aspergillus awamori var. kawachi</name>
    <dbReference type="NCBI Taxonomy" id="1069201"/>
    <lineage>
        <taxon>Eukaryota</taxon>
        <taxon>Fungi</taxon>
        <taxon>Dikarya</taxon>
        <taxon>Ascomycota</taxon>
        <taxon>Pezizomycotina</taxon>
        <taxon>Eurotiomycetes</taxon>
        <taxon>Eurotiomycetidae</taxon>
        <taxon>Eurotiales</taxon>
        <taxon>Aspergillaceae</taxon>
        <taxon>Aspergillus</taxon>
        <taxon>Aspergillus subgen. Circumdati</taxon>
    </lineage>
</organism>
<accession>A0A146F514</accession>
<proteinExistence type="predicted"/>
<evidence type="ECO:0000313" key="2">
    <source>
        <dbReference type="EMBL" id="GAT21195.1"/>
    </source>
</evidence>
<name>A0A146F514_ASPKA</name>
<reference evidence="2 3" key="1">
    <citation type="journal article" date="2016" name="DNA Res.">
        <title>Genome sequence of Aspergillus luchuensis NBRC 4314.</title>
        <authorList>
            <person name="Yamada O."/>
            <person name="Machida M."/>
            <person name="Hosoyama A."/>
            <person name="Goto M."/>
            <person name="Takahashi T."/>
            <person name="Futagami T."/>
            <person name="Yamagata Y."/>
            <person name="Takeuchi M."/>
            <person name="Kobayashi T."/>
            <person name="Koike H."/>
            <person name="Abe K."/>
            <person name="Asai K."/>
            <person name="Arita M."/>
            <person name="Fujita N."/>
            <person name="Fukuda K."/>
            <person name="Higa K."/>
            <person name="Horikawa H."/>
            <person name="Ishikawa T."/>
            <person name="Jinno K."/>
            <person name="Kato Y."/>
            <person name="Kirimura K."/>
            <person name="Mizutani O."/>
            <person name="Nakasone K."/>
            <person name="Sano M."/>
            <person name="Shiraishi Y."/>
            <person name="Tsukahara M."/>
            <person name="Gomi K."/>
        </authorList>
    </citation>
    <scope>NUCLEOTIDE SEQUENCE [LARGE SCALE GENOMIC DNA]</scope>
    <source>
        <strain evidence="2 3">RIB 2604</strain>
    </source>
</reference>
<protein>
    <submittedName>
        <fullName evidence="2">Heat shock protein Hsp98/Hsp104/ClpA</fullName>
    </submittedName>
</protein>
<comment type="caution">
    <text evidence="2">The sequence shown here is derived from an EMBL/GenBank/DDBJ whole genome shotgun (WGS) entry which is preliminary data.</text>
</comment>